<dbReference type="SUPFAM" id="SSF90112">
    <property type="entry name" value="Neurotransmitter-gated ion-channel transmembrane pore"/>
    <property type="match status" value="1"/>
</dbReference>
<dbReference type="Gene3D" id="1.20.58.390">
    <property type="entry name" value="Neurotransmitter-gated ion-channel transmembrane domain"/>
    <property type="match status" value="1"/>
</dbReference>
<dbReference type="GO" id="GO:0005230">
    <property type="term" value="F:extracellular ligand-gated monoatomic ion channel activity"/>
    <property type="evidence" value="ECO:0007669"/>
    <property type="project" value="InterPro"/>
</dbReference>
<feature type="compositionally biased region" description="Basic and acidic residues" evidence="6">
    <location>
        <begin position="320"/>
        <end position="330"/>
    </location>
</feature>
<dbReference type="InterPro" id="IPR036719">
    <property type="entry name" value="Neuro-gated_channel_TM_sf"/>
</dbReference>
<feature type="region of interest" description="Disordered" evidence="6">
    <location>
        <begin position="320"/>
        <end position="349"/>
    </location>
</feature>
<keyword evidence="5" id="KW-0813">Transport</keyword>
<feature type="signal peptide" evidence="5">
    <location>
        <begin position="1"/>
        <end position="19"/>
    </location>
</feature>
<gene>
    <name evidence="8" type="ORF">CCH79_00016499</name>
</gene>
<evidence type="ECO:0000256" key="6">
    <source>
        <dbReference type="SAM" id="MobiDB-lite"/>
    </source>
</evidence>
<evidence type="ECO:0000256" key="2">
    <source>
        <dbReference type="ARBA" id="ARBA00022692"/>
    </source>
</evidence>
<evidence type="ECO:0000256" key="4">
    <source>
        <dbReference type="ARBA" id="ARBA00023136"/>
    </source>
</evidence>
<dbReference type="GO" id="GO:0016020">
    <property type="term" value="C:membrane"/>
    <property type="evidence" value="ECO:0007669"/>
    <property type="project" value="UniProtKB-SubCell"/>
</dbReference>
<protein>
    <recommendedName>
        <fullName evidence="7">Neurotransmitter-gated ion-channel ligand-binding domain-containing protein</fullName>
    </recommendedName>
</protein>
<dbReference type="InterPro" id="IPR038050">
    <property type="entry name" value="Neuro_actylchol_rec"/>
</dbReference>
<dbReference type="AlphaFoldDB" id="A0A315V1F4"/>
<keyword evidence="2 5" id="KW-0812">Transmembrane</keyword>
<dbReference type="InterPro" id="IPR006201">
    <property type="entry name" value="Neur_channel"/>
</dbReference>
<feature type="transmembrane region" description="Helical" evidence="5">
    <location>
        <begin position="390"/>
        <end position="410"/>
    </location>
</feature>
<dbReference type="PROSITE" id="PS00236">
    <property type="entry name" value="NEUROTR_ION_CHANNEL"/>
    <property type="match status" value="1"/>
</dbReference>
<dbReference type="GO" id="GO:0004888">
    <property type="term" value="F:transmembrane signaling receptor activity"/>
    <property type="evidence" value="ECO:0007669"/>
    <property type="project" value="InterPro"/>
</dbReference>
<keyword evidence="4 5" id="KW-0472">Membrane</keyword>
<feature type="transmembrane region" description="Helical" evidence="5">
    <location>
        <begin position="220"/>
        <end position="240"/>
    </location>
</feature>
<keyword evidence="5" id="KW-0732">Signal</keyword>
<name>A0A315V1F4_GAMAF</name>
<sequence>MAALTLTLLALVGVSCSQASDCSYSALLNHLKLDATNSGLQIERPVKNWNTTTEVQLEIILSSILDLYWTNEHLIWDPSEFCGLNLLAIPVSLIWVPDIAIQEDASDSTNSQDDPLVSVFSNGKVGVVNRLQLTYICKFDLFKFPFDTQTCNITFSSLNYDENLLKLVKSTNDSTLTKLSGLNMLTEGEWKLVSIKSISYTSLTQRSTLVYQISLKRKPFLYVVNLILPLLFLLVLDLASFFISEKLGFQMTILLSVFVLLQILKDILPSTEDSLPLMAVYCVSVFTLVWINLLETMLIGSLKDVACCVGEERQNAEVVKVKEQKADNRNESAGVSGTDKPEETNSPLDLPGDRQKLKFIMDRMKPGQKAPETQKNPSNRLRWVKIFDSVFFILYFTVVVFSQCGFYSPITGMSTSVEGKMSFRISSKTEMDRSTVTLKPNFSPESTEMEKEAKSRNSKYTRGMMKFMI</sequence>
<dbReference type="InterPro" id="IPR006202">
    <property type="entry name" value="Neur_chan_lig-bd"/>
</dbReference>
<keyword evidence="5" id="KW-0407">Ion channel</keyword>
<comment type="caution">
    <text evidence="8">The sequence shown here is derived from an EMBL/GenBank/DDBJ whole genome shotgun (WGS) entry which is preliminary data.</text>
</comment>
<keyword evidence="9" id="KW-1185">Reference proteome</keyword>
<evidence type="ECO:0000256" key="5">
    <source>
        <dbReference type="RuleBase" id="RU000687"/>
    </source>
</evidence>
<feature type="transmembrane region" description="Helical" evidence="5">
    <location>
        <begin position="247"/>
        <end position="264"/>
    </location>
</feature>
<dbReference type="SUPFAM" id="SSF63712">
    <property type="entry name" value="Nicotinic receptor ligand binding domain-like"/>
    <property type="match status" value="1"/>
</dbReference>
<evidence type="ECO:0000313" key="8">
    <source>
        <dbReference type="EMBL" id="PWA16053.1"/>
    </source>
</evidence>
<feature type="chain" id="PRO_5022264034" description="Neurotransmitter-gated ion-channel ligand-binding domain-containing protein" evidence="5">
    <location>
        <begin position="20"/>
        <end position="469"/>
    </location>
</feature>
<evidence type="ECO:0000256" key="3">
    <source>
        <dbReference type="ARBA" id="ARBA00022989"/>
    </source>
</evidence>
<dbReference type="InterPro" id="IPR036734">
    <property type="entry name" value="Neur_chan_lig-bd_sf"/>
</dbReference>
<keyword evidence="5" id="KW-0406">Ion transport</keyword>
<dbReference type="InterPro" id="IPR018000">
    <property type="entry name" value="Neurotransmitter_ion_chnl_CS"/>
</dbReference>
<reference evidence="8 9" key="1">
    <citation type="journal article" date="2018" name="G3 (Bethesda)">
        <title>A High-Quality Reference Genome for the Invasive Mosquitofish Gambusia affinis Using a Chicago Library.</title>
        <authorList>
            <person name="Hoffberg S.L."/>
            <person name="Troendle N.J."/>
            <person name="Glenn T.C."/>
            <person name="Mahmud O."/>
            <person name="Louha S."/>
            <person name="Chalopin D."/>
            <person name="Bennetzen J.L."/>
            <person name="Mauricio R."/>
        </authorList>
    </citation>
    <scope>NUCLEOTIDE SEQUENCE [LARGE SCALE GENOMIC DNA]</scope>
    <source>
        <strain evidence="8">NE01/NJP1002.9</strain>
        <tissue evidence="8">Muscle</tissue>
    </source>
</reference>
<dbReference type="EMBL" id="NHOQ01002523">
    <property type="protein sequence ID" value="PWA16053.1"/>
    <property type="molecule type" value="Genomic_DNA"/>
</dbReference>
<accession>A0A315V1F4</accession>
<keyword evidence="3 5" id="KW-1133">Transmembrane helix</keyword>
<evidence type="ECO:0000313" key="9">
    <source>
        <dbReference type="Proteomes" id="UP000250572"/>
    </source>
</evidence>
<evidence type="ECO:0000259" key="7">
    <source>
        <dbReference type="Pfam" id="PF02931"/>
    </source>
</evidence>
<dbReference type="Pfam" id="PF02931">
    <property type="entry name" value="Neur_chan_LBD"/>
    <property type="match status" value="1"/>
</dbReference>
<dbReference type="Proteomes" id="UP000250572">
    <property type="component" value="Unassembled WGS sequence"/>
</dbReference>
<feature type="domain" description="Neurotransmitter-gated ion-channel ligand-binding" evidence="7">
    <location>
        <begin position="49"/>
        <end position="219"/>
    </location>
</feature>
<dbReference type="PANTHER" id="PTHR18945">
    <property type="entry name" value="NEUROTRANSMITTER GATED ION CHANNEL"/>
    <property type="match status" value="1"/>
</dbReference>
<organism evidence="8 9">
    <name type="scientific">Gambusia affinis</name>
    <name type="common">Western mosquitofish</name>
    <name type="synonym">Heterandria affinis</name>
    <dbReference type="NCBI Taxonomy" id="33528"/>
    <lineage>
        <taxon>Eukaryota</taxon>
        <taxon>Metazoa</taxon>
        <taxon>Chordata</taxon>
        <taxon>Craniata</taxon>
        <taxon>Vertebrata</taxon>
        <taxon>Euteleostomi</taxon>
        <taxon>Actinopterygii</taxon>
        <taxon>Neopterygii</taxon>
        <taxon>Teleostei</taxon>
        <taxon>Neoteleostei</taxon>
        <taxon>Acanthomorphata</taxon>
        <taxon>Ovalentaria</taxon>
        <taxon>Atherinomorphae</taxon>
        <taxon>Cyprinodontiformes</taxon>
        <taxon>Poeciliidae</taxon>
        <taxon>Poeciliinae</taxon>
        <taxon>Gambusia</taxon>
    </lineage>
</organism>
<comment type="similarity">
    <text evidence="5">Belongs to the ligand-gated ion channel (TC 1.A.9) family.</text>
</comment>
<dbReference type="Gene3D" id="2.70.170.10">
    <property type="entry name" value="Neurotransmitter-gated ion-channel ligand-binding domain"/>
    <property type="match status" value="1"/>
</dbReference>
<feature type="transmembrane region" description="Helical" evidence="5">
    <location>
        <begin position="276"/>
        <end position="294"/>
    </location>
</feature>
<dbReference type="STRING" id="33528.ENSGAFP00000007486"/>
<dbReference type="PRINTS" id="PR00252">
    <property type="entry name" value="NRIONCHANNEL"/>
</dbReference>
<evidence type="ECO:0000256" key="1">
    <source>
        <dbReference type="ARBA" id="ARBA00004141"/>
    </source>
</evidence>
<comment type="subcellular location">
    <subcellularLocation>
        <location evidence="1">Membrane</location>
        <topology evidence="1">Multi-pass membrane protein</topology>
    </subcellularLocation>
</comment>
<proteinExistence type="inferred from homology"/>